<name>A0A4Q9KLH0_PROTD</name>
<evidence type="ECO:0000313" key="2">
    <source>
        <dbReference type="Proteomes" id="UP000291933"/>
    </source>
</evidence>
<dbReference type="OrthoDB" id="8948090at2"/>
<dbReference type="Proteomes" id="UP000291933">
    <property type="component" value="Unassembled WGS sequence"/>
</dbReference>
<organism evidence="1 2">
    <name type="scientific">Propioniciclava tarda</name>
    <dbReference type="NCBI Taxonomy" id="433330"/>
    <lineage>
        <taxon>Bacteria</taxon>
        <taxon>Bacillati</taxon>
        <taxon>Actinomycetota</taxon>
        <taxon>Actinomycetes</taxon>
        <taxon>Propionibacteriales</taxon>
        <taxon>Propionibacteriaceae</taxon>
        <taxon>Propioniciclava</taxon>
    </lineage>
</organism>
<keyword evidence="2" id="KW-1185">Reference proteome</keyword>
<reference evidence="1 2" key="1">
    <citation type="submission" date="2019-01" db="EMBL/GenBank/DDBJ databases">
        <title>Lactibacter flavus gen. nov., sp. nov., a novel bacterium of the family Propionibacteriaceae isolated from raw milk and dairy products.</title>
        <authorList>
            <person name="Huptas C."/>
            <person name="Wenning M."/>
            <person name="Breitenwieser F."/>
            <person name="Doll E."/>
            <person name="Von Neubeck M."/>
            <person name="Busse H.-J."/>
            <person name="Scherer S."/>
        </authorList>
    </citation>
    <scope>NUCLEOTIDE SEQUENCE [LARGE SCALE GENOMIC DNA]</scope>
    <source>
        <strain evidence="1 2">DSM 22130</strain>
    </source>
</reference>
<dbReference type="AlphaFoldDB" id="A0A4Q9KLH0"/>
<protein>
    <submittedName>
        <fullName evidence="1">Uncharacterized protein</fullName>
    </submittedName>
</protein>
<dbReference type="RefSeq" id="WP_131171658.1">
    <property type="nucleotide sequence ID" value="NZ_FXTL01000008.1"/>
</dbReference>
<sequence length="676" mass="71622">MGRPEVARPTYAEGQFLSAADFVAEQEYHRRALERHETGQHTWGVVVGFDLVEVPEPADAGLVDVFLTPGLAVDGYGRQLVSFSRVQVDPALFAAFTDASARSVWLQYAETDAAPTPDGYADCSAATPTRVVETFRLVIDPVDPTTDVVVDGVVALPPPASGASIPVDTSVPYQEPPVEPPLARWLIPIGWLFWDGGVRRFRPAGAYLTRDRRFVGALASEVLAPGGTLRVAPRTAFADPDAADFATVEGRLRAKGRVNAERELWMEGTKIRFTKTGGAEPPGKQLTLGRDAGVGAGKDRLRLTLGDAPSPDVSLSIGTTADAAAADPVVEVRADGRVRVPLGPLDLGTVHRQEVQFADGAYGLGTQDGVLYQRSPAKFAWYTGGVHSDTALDPGTGTSGPGVRRLVLDAEGALDFGAVTHQMLKLWSATGTTVYGVGVQPWTLYFRTDADFCWFRDGTHADVRSSAGAGGTLAMKLGEDSTLEVFGAERVSGDVTVGAGGNAKVLTRHVNGKSGFNDSADHLYLNWATGLDVYVGGGGLASDLDVSGGVRVHGPGQSAVQSVIKVVTRDLVVQNAFNGFEGLPANWSTSWAGELDEVYSVYCVLTGFGLISSEIFQASPSRSASADAIPQWVWAKVDGHSSTGAWGRAFCSESRPDWEDNNGTAFTVVAIGRKLT</sequence>
<gene>
    <name evidence="1" type="ORF">ET996_06010</name>
</gene>
<dbReference type="EMBL" id="SDMR01000005">
    <property type="protein sequence ID" value="TBT95362.1"/>
    <property type="molecule type" value="Genomic_DNA"/>
</dbReference>
<accession>A0A4Q9KLH0</accession>
<comment type="caution">
    <text evidence="1">The sequence shown here is derived from an EMBL/GenBank/DDBJ whole genome shotgun (WGS) entry which is preliminary data.</text>
</comment>
<proteinExistence type="predicted"/>
<evidence type="ECO:0000313" key="1">
    <source>
        <dbReference type="EMBL" id="TBT95362.1"/>
    </source>
</evidence>